<evidence type="ECO:0000313" key="1">
    <source>
        <dbReference type="EMBL" id="CAA2620203.1"/>
    </source>
</evidence>
<reference evidence="1 2" key="1">
    <citation type="submission" date="2019-12" db="EMBL/GenBank/DDBJ databases">
        <authorList>
            <person name="Scholz U."/>
            <person name="Mascher M."/>
            <person name="Fiebig A."/>
        </authorList>
    </citation>
    <scope>NUCLEOTIDE SEQUENCE</scope>
</reference>
<accession>A0A7I8IQ79</accession>
<dbReference type="Proteomes" id="UP001189122">
    <property type="component" value="Unassembled WGS sequence"/>
</dbReference>
<dbReference type="EMBL" id="CACRZD030000005">
    <property type="protein sequence ID" value="CAA6659952.1"/>
    <property type="molecule type" value="Genomic_DNA"/>
</dbReference>
<proteinExistence type="predicted"/>
<keyword evidence="2" id="KW-1185">Reference proteome</keyword>
<sequence length="62" mass="6839">MGGGGASMYLDWLEKWESLPLGEKTTTPTSASHSTASSRAFFSRPLRRLEKLTIRLAPSSIR</sequence>
<gene>
    <name evidence="1" type="ORF">SI7747_05006372</name>
</gene>
<organism evidence="1">
    <name type="scientific">Spirodela intermedia</name>
    <name type="common">Intermediate duckweed</name>
    <dbReference type="NCBI Taxonomy" id="51605"/>
    <lineage>
        <taxon>Eukaryota</taxon>
        <taxon>Viridiplantae</taxon>
        <taxon>Streptophyta</taxon>
        <taxon>Embryophyta</taxon>
        <taxon>Tracheophyta</taxon>
        <taxon>Spermatophyta</taxon>
        <taxon>Magnoliopsida</taxon>
        <taxon>Liliopsida</taxon>
        <taxon>Araceae</taxon>
        <taxon>Lemnoideae</taxon>
        <taxon>Spirodela</taxon>
    </lineage>
</organism>
<evidence type="ECO:0000313" key="2">
    <source>
        <dbReference type="Proteomes" id="UP001189122"/>
    </source>
</evidence>
<name>A0A7I8IQ79_SPIIN</name>
<protein>
    <submittedName>
        <fullName evidence="1">Uncharacterized protein</fullName>
    </submittedName>
</protein>
<dbReference type="EMBL" id="LR743592">
    <property type="protein sequence ID" value="CAA2620203.1"/>
    <property type="molecule type" value="Genomic_DNA"/>
</dbReference>
<dbReference type="AlphaFoldDB" id="A0A7I8IQ79"/>